<sequence length="94" mass="9661">PVVLQQHDPAAHPPPDRPPPLPALAQLPEQDGVPGASQRLSTGGGACKPHRALARRPLCRPLALRPSRPGTPAACAPGWGHGQPGSSLWQPGCA</sequence>
<gene>
    <name evidence="2" type="ORF">HaLaN_29068</name>
</gene>
<comment type="caution">
    <text evidence="2">The sequence shown here is derived from an EMBL/GenBank/DDBJ whole genome shotgun (WGS) entry which is preliminary data.</text>
</comment>
<feature type="compositionally biased region" description="Pro residues" evidence="1">
    <location>
        <begin position="11"/>
        <end position="22"/>
    </location>
</feature>
<feature type="non-terminal residue" evidence="2">
    <location>
        <position position="1"/>
    </location>
</feature>
<feature type="region of interest" description="Disordered" evidence="1">
    <location>
        <begin position="63"/>
        <end position="94"/>
    </location>
</feature>
<keyword evidence="3" id="KW-1185">Reference proteome</keyword>
<evidence type="ECO:0000313" key="3">
    <source>
        <dbReference type="Proteomes" id="UP000485058"/>
    </source>
</evidence>
<evidence type="ECO:0000256" key="1">
    <source>
        <dbReference type="SAM" id="MobiDB-lite"/>
    </source>
</evidence>
<dbReference type="AlphaFoldDB" id="A0A6A0AD99"/>
<protein>
    <submittedName>
        <fullName evidence="2">Uncharacterized protein</fullName>
    </submittedName>
</protein>
<feature type="region of interest" description="Disordered" evidence="1">
    <location>
        <begin position="1"/>
        <end position="50"/>
    </location>
</feature>
<reference evidence="2 3" key="1">
    <citation type="submission" date="2020-02" db="EMBL/GenBank/DDBJ databases">
        <title>Draft genome sequence of Haematococcus lacustris strain NIES-144.</title>
        <authorList>
            <person name="Morimoto D."/>
            <person name="Nakagawa S."/>
            <person name="Yoshida T."/>
            <person name="Sawayama S."/>
        </authorList>
    </citation>
    <scope>NUCLEOTIDE SEQUENCE [LARGE SCALE GENOMIC DNA]</scope>
    <source>
        <strain evidence="2 3">NIES-144</strain>
    </source>
</reference>
<dbReference type="Proteomes" id="UP000485058">
    <property type="component" value="Unassembled WGS sequence"/>
</dbReference>
<feature type="non-terminal residue" evidence="2">
    <location>
        <position position="94"/>
    </location>
</feature>
<feature type="compositionally biased region" description="Polar residues" evidence="1">
    <location>
        <begin position="84"/>
        <end position="94"/>
    </location>
</feature>
<accession>A0A6A0AD99</accession>
<dbReference type="EMBL" id="BLLF01004791">
    <property type="protein sequence ID" value="GFH30251.1"/>
    <property type="molecule type" value="Genomic_DNA"/>
</dbReference>
<proteinExistence type="predicted"/>
<name>A0A6A0AD99_HAELA</name>
<evidence type="ECO:0000313" key="2">
    <source>
        <dbReference type="EMBL" id="GFH30251.1"/>
    </source>
</evidence>
<organism evidence="2 3">
    <name type="scientific">Haematococcus lacustris</name>
    <name type="common">Green alga</name>
    <name type="synonym">Haematococcus pluvialis</name>
    <dbReference type="NCBI Taxonomy" id="44745"/>
    <lineage>
        <taxon>Eukaryota</taxon>
        <taxon>Viridiplantae</taxon>
        <taxon>Chlorophyta</taxon>
        <taxon>core chlorophytes</taxon>
        <taxon>Chlorophyceae</taxon>
        <taxon>CS clade</taxon>
        <taxon>Chlamydomonadales</taxon>
        <taxon>Haematococcaceae</taxon>
        <taxon>Haematococcus</taxon>
    </lineage>
</organism>